<protein>
    <submittedName>
        <fullName evidence="1">Uncharacterized protein</fullName>
    </submittedName>
</protein>
<reference evidence="1 2" key="1">
    <citation type="journal article" date="2022" name="Nat. Ecol. Evol.">
        <title>A masculinizing supergene underlies an exaggerated male reproductive morph in a spider.</title>
        <authorList>
            <person name="Hendrickx F."/>
            <person name="De Corte Z."/>
            <person name="Sonet G."/>
            <person name="Van Belleghem S.M."/>
            <person name="Kostlbacher S."/>
            <person name="Vangestel C."/>
        </authorList>
    </citation>
    <scope>NUCLEOTIDE SEQUENCE [LARGE SCALE GENOMIC DNA]</scope>
    <source>
        <strain evidence="1">W744_W776</strain>
    </source>
</reference>
<dbReference type="AlphaFoldDB" id="A0AAV6U0Q5"/>
<keyword evidence="2" id="KW-1185">Reference proteome</keyword>
<dbReference type="Proteomes" id="UP000827092">
    <property type="component" value="Unassembled WGS sequence"/>
</dbReference>
<dbReference type="EMBL" id="JAFNEN010000762">
    <property type="protein sequence ID" value="KAG8177683.1"/>
    <property type="molecule type" value="Genomic_DNA"/>
</dbReference>
<organism evidence="1 2">
    <name type="scientific">Oedothorax gibbosus</name>
    <dbReference type="NCBI Taxonomy" id="931172"/>
    <lineage>
        <taxon>Eukaryota</taxon>
        <taxon>Metazoa</taxon>
        <taxon>Ecdysozoa</taxon>
        <taxon>Arthropoda</taxon>
        <taxon>Chelicerata</taxon>
        <taxon>Arachnida</taxon>
        <taxon>Araneae</taxon>
        <taxon>Araneomorphae</taxon>
        <taxon>Entelegynae</taxon>
        <taxon>Araneoidea</taxon>
        <taxon>Linyphiidae</taxon>
        <taxon>Erigoninae</taxon>
        <taxon>Oedothorax</taxon>
    </lineage>
</organism>
<sequence>MEVDGMIKIFERSEEERDVRCRAIAQFLTTGTESRCKFNVAKAKGEPFEHTEHLPPDVMQVIKPIFNALSRPQLLEGCLGANTQNSNESLNQLVWKVYPKVSGCGPLITQNAAHDAAMIFNDGQMSRLKVLRRLGIKPGANAVSAHFKADLSRIKQSEKRFKNNTIETRRAKRRERLRKVMAKKKKEGVVYGPGLLG</sequence>
<accession>A0AAV6U0Q5</accession>
<evidence type="ECO:0000313" key="1">
    <source>
        <dbReference type="EMBL" id="KAG8177683.1"/>
    </source>
</evidence>
<comment type="caution">
    <text evidence="1">The sequence shown here is derived from an EMBL/GenBank/DDBJ whole genome shotgun (WGS) entry which is preliminary data.</text>
</comment>
<proteinExistence type="predicted"/>
<evidence type="ECO:0000313" key="2">
    <source>
        <dbReference type="Proteomes" id="UP000827092"/>
    </source>
</evidence>
<gene>
    <name evidence="1" type="ORF">JTE90_021981</name>
</gene>
<name>A0AAV6U0Q5_9ARAC</name>